<name>A0A840TX19_9BACT</name>
<sequence>MHKIVPGSKLSAAPSAPKEFEADDDYSDYGYEDSYEYFIAALPAVWRPRSLHKDRYNLVFRRYSTHLTSLSPPPQFV</sequence>
<accession>A0A840TX19</accession>
<proteinExistence type="predicted"/>
<dbReference type="EMBL" id="JACHGF010000003">
    <property type="protein sequence ID" value="MBB5284189.1"/>
    <property type="molecule type" value="Genomic_DNA"/>
</dbReference>
<dbReference type="RefSeq" id="WP_184174146.1">
    <property type="nucleotide sequence ID" value="NZ_JACHGF010000003.1"/>
</dbReference>
<protein>
    <submittedName>
        <fullName evidence="2">Uncharacterized protein</fullName>
    </submittedName>
</protein>
<evidence type="ECO:0000256" key="1">
    <source>
        <dbReference type="SAM" id="MobiDB-lite"/>
    </source>
</evidence>
<dbReference type="AlphaFoldDB" id="A0A840TX19"/>
<reference evidence="2 3" key="1">
    <citation type="submission" date="2020-08" db="EMBL/GenBank/DDBJ databases">
        <title>Genomic Encyclopedia of Type Strains, Phase IV (KMG-IV): sequencing the most valuable type-strain genomes for metagenomic binning, comparative biology and taxonomic classification.</title>
        <authorList>
            <person name="Goeker M."/>
        </authorList>
    </citation>
    <scope>NUCLEOTIDE SEQUENCE [LARGE SCALE GENOMIC DNA]</scope>
    <source>
        <strain evidence="2 3">DSM 105074</strain>
    </source>
</reference>
<gene>
    <name evidence="2" type="ORF">HNQ92_002332</name>
</gene>
<dbReference type="Proteomes" id="UP000557307">
    <property type="component" value="Unassembled WGS sequence"/>
</dbReference>
<evidence type="ECO:0000313" key="3">
    <source>
        <dbReference type="Proteomes" id="UP000557307"/>
    </source>
</evidence>
<keyword evidence="3" id="KW-1185">Reference proteome</keyword>
<organism evidence="2 3">
    <name type="scientific">Rhabdobacter roseus</name>
    <dbReference type="NCBI Taxonomy" id="1655419"/>
    <lineage>
        <taxon>Bacteria</taxon>
        <taxon>Pseudomonadati</taxon>
        <taxon>Bacteroidota</taxon>
        <taxon>Cytophagia</taxon>
        <taxon>Cytophagales</taxon>
        <taxon>Cytophagaceae</taxon>
        <taxon>Rhabdobacter</taxon>
    </lineage>
</organism>
<feature type="region of interest" description="Disordered" evidence="1">
    <location>
        <begin position="1"/>
        <end position="21"/>
    </location>
</feature>
<evidence type="ECO:0000313" key="2">
    <source>
        <dbReference type="EMBL" id="MBB5284189.1"/>
    </source>
</evidence>
<comment type="caution">
    <text evidence="2">The sequence shown here is derived from an EMBL/GenBank/DDBJ whole genome shotgun (WGS) entry which is preliminary data.</text>
</comment>